<dbReference type="SUPFAM" id="SSF53335">
    <property type="entry name" value="S-adenosyl-L-methionine-dependent methyltransferases"/>
    <property type="match status" value="1"/>
</dbReference>
<sequence>MTHTSTPRGSAARSAPNRVPPVRLIRAVDRLRAGLQRLHRSTAPGNVALMELATGAWTTQVLYVAATLGIPDELADGPAHAADVATRVGADAGAVYRLMRAMVSRGALREERDGRFALTPVGDALRTDSEVSLRDMVLFIGHPARWADWGSLEYSVRTGQPAADMLRGMPFFDYLDTDPEFATVFNNAMTSASGLSDDVALQACDFTGARLVVDVGGGHGAVLATILRSAAGARGILFDLPAVVAGAAPLLADAGVADRCTVSGGSFLESVPAGGDVYVMKNIVHDWDDTDAATILRNVRTAIAEGGKLVLLEMVLPERASSFIGHMLDLEMLLMLRGKERTRAQYSELLEGAGFQLTRVIPTVSPISVIEARAV</sequence>
<feature type="active site" description="Proton acceptor" evidence="4">
    <location>
        <position position="285"/>
    </location>
</feature>
<dbReference type="Gene3D" id="1.10.287.1350">
    <property type="match status" value="1"/>
</dbReference>
<dbReference type="InterPro" id="IPR016461">
    <property type="entry name" value="COMT-like"/>
</dbReference>
<dbReference type="GO" id="GO:0008171">
    <property type="term" value="F:O-methyltransferase activity"/>
    <property type="evidence" value="ECO:0007669"/>
    <property type="project" value="InterPro"/>
</dbReference>
<dbReference type="SUPFAM" id="SSF46785">
    <property type="entry name" value="Winged helix' DNA-binding domain"/>
    <property type="match status" value="1"/>
</dbReference>
<keyword evidence="1 7" id="KW-0489">Methyltransferase</keyword>
<dbReference type="InterPro" id="IPR012967">
    <property type="entry name" value="COMT_dimerisation"/>
</dbReference>
<dbReference type="PANTHER" id="PTHR43712:SF2">
    <property type="entry name" value="O-METHYLTRANSFERASE CICE"/>
    <property type="match status" value="1"/>
</dbReference>
<protein>
    <submittedName>
        <fullName evidence="7">O-methyltransferase family protein</fullName>
    </submittedName>
</protein>
<dbReference type="PROSITE" id="PS51683">
    <property type="entry name" value="SAM_OMT_II"/>
    <property type="match status" value="1"/>
</dbReference>
<evidence type="ECO:0000313" key="7">
    <source>
        <dbReference type="EMBL" id="STZ43143.1"/>
    </source>
</evidence>
<dbReference type="GO" id="GO:0046983">
    <property type="term" value="F:protein dimerization activity"/>
    <property type="evidence" value="ECO:0007669"/>
    <property type="project" value="InterPro"/>
</dbReference>
<gene>
    <name evidence="7" type="primary">tcmN_2</name>
    <name evidence="7" type="ORF">NCTC10742_02360</name>
</gene>
<dbReference type="Gene3D" id="1.10.10.10">
    <property type="entry name" value="Winged helix-like DNA-binding domain superfamily/Winged helix DNA-binding domain"/>
    <property type="match status" value="1"/>
</dbReference>
<evidence type="ECO:0000256" key="3">
    <source>
        <dbReference type="ARBA" id="ARBA00022691"/>
    </source>
</evidence>
<evidence type="ECO:0000259" key="5">
    <source>
        <dbReference type="Pfam" id="PF00891"/>
    </source>
</evidence>
<organism evidence="7 8">
    <name type="scientific">Mycolicibacterium gilvum</name>
    <dbReference type="NCBI Taxonomy" id="1804"/>
    <lineage>
        <taxon>Bacteria</taxon>
        <taxon>Bacillati</taxon>
        <taxon>Actinomycetota</taxon>
        <taxon>Actinomycetes</taxon>
        <taxon>Mycobacteriales</taxon>
        <taxon>Mycobacteriaceae</taxon>
        <taxon>Mycolicibacterium</taxon>
    </lineage>
</organism>
<evidence type="ECO:0000259" key="6">
    <source>
        <dbReference type="Pfam" id="PF08100"/>
    </source>
</evidence>
<accession>A0A378SKE6</accession>
<dbReference type="GO" id="GO:0032259">
    <property type="term" value="P:methylation"/>
    <property type="evidence" value="ECO:0007669"/>
    <property type="project" value="UniProtKB-KW"/>
</dbReference>
<name>A0A378SKE6_9MYCO</name>
<evidence type="ECO:0000313" key="8">
    <source>
        <dbReference type="Proteomes" id="UP000254291"/>
    </source>
</evidence>
<feature type="domain" description="O-methyltransferase dimerisation" evidence="6">
    <location>
        <begin position="50"/>
        <end position="125"/>
    </location>
</feature>
<proteinExistence type="predicted"/>
<dbReference type="PIRSF" id="PIRSF005739">
    <property type="entry name" value="O-mtase"/>
    <property type="match status" value="1"/>
</dbReference>
<dbReference type="PANTHER" id="PTHR43712">
    <property type="entry name" value="PUTATIVE (AFU_ORTHOLOGUE AFUA_4G14580)-RELATED"/>
    <property type="match status" value="1"/>
</dbReference>
<dbReference type="CDD" id="cd02440">
    <property type="entry name" value="AdoMet_MTases"/>
    <property type="match status" value="1"/>
</dbReference>
<dbReference type="RefSeq" id="WP_115327251.1">
    <property type="nucleotide sequence ID" value="NZ_JACKST010000140.1"/>
</dbReference>
<keyword evidence="3" id="KW-0949">S-adenosyl-L-methionine</keyword>
<dbReference type="InterPro" id="IPR036388">
    <property type="entry name" value="WH-like_DNA-bd_sf"/>
</dbReference>
<keyword evidence="2 7" id="KW-0808">Transferase</keyword>
<dbReference type="EMBL" id="UGQM01000001">
    <property type="protein sequence ID" value="STZ43143.1"/>
    <property type="molecule type" value="Genomic_DNA"/>
</dbReference>
<dbReference type="Gene3D" id="3.40.50.150">
    <property type="entry name" value="Vaccinia Virus protein VP39"/>
    <property type="match status" value="1"/>
</dbReference>
<reference evidence="7 8" key="1">
    <citation type="submission" date="2018-06" db="EMBL/GenBank/DDBJ databases">
        <authorList>
            <consortium name="Pathogen Informatics"/>
            <person name="Doyle S."/>
        </authorList>
    </citation>
    <scope>NUCLEOTIDE SEQUENCE [LARGE SCALE GENOMIC DNA]</scope>
    <source>
        <strain evidence="7 8">NCTC10742</strain>
    </source>
</reference>
<dbReference type="AlphaFoldDB" id="A0A378SKE6"/>
<dbReference type="InterPro" id="IPR036390">
    <property type="entry name" value="WH_DNA-bd_sf"/>
</dbReference>
<evidence type="ECO:0000256" key="4">
    <source>
        <dbReference type="PIRSR" id="PIRSR005739-1"/>
    </source>
</evidence>
<dbReference type="Proteomes" id="UP000254291">
    <property type="component" value="Unassembled WGS sequence"/>
</dbReference>
<evidence type="ECO:0000256" key="1">
    <source>
        <dbReference type="ARBA" id="ARBA00022603"/>
    </source>
</evidence>
<dbReference type="InterPro" id="IPR029063">
    <property type="entry name" value="SAM-dependent_MTases_sf"/>
</dbReference>
<dbReference type="Pfam" id="PF00891">
    <property type="entry name" value="Methyltransf_2"/>
    <property type="match status" value="1"/>
</dbReference>
<feature type="domain" description="O-methyltransferase C-terminal" evidence="5">
    <location>
        <begin position="149"/>
        <end position="356"/>
    </location>
</feature>
<dbReference type="InterPro" id="IPR001077">
    <property type="entry name" value="COMT_C"/>
</dbReference>
<evidence type="ECO:0000256" key="2">
    <source>
        <dbReference type="ARBA" id="ARBA00022679"/>
    </source>
</evidence>
<dbReference type="Pfam" id="PF08100">
    <property type="entry name" value="Dimerisation"/>
    <property type="match status" value="1"/>
</dbReference>